<comment type="caution">
    <text evidence="11">The sequence shown here is derived from an EMBL/GenBank/DDBJ whole genome shotgun (WGS) entry which is preliminary data.</text>
</comment>
<feature type="binding site" evidence="8">
    <location>
        <position position="413"/>
    </location>
    <ligand>
        <name>Mg(2+)</name>
        <dbReference type="ChEBI" id="CHEBI:18420"/>
        <label>1</label>
    </ligand>
</feature>
<keyword evidence="8 9" id="KW-0460">Magnesium</keyword>
<comment type="catalytic activity">
    <reaction evidence="7 8 9">
        <text>tRNA(Lys) + L-lysine + ATP = L-lysyl-tRNA(Lys) + AMP + diphosphate</text>
        <dbReference type="Rhea" id="RHEA:20792"/>
        <dbReference type="Rhea" id="RHEA-COMP:9696"/>
        <dbReference type="Rhea" id="RHEA-COMP:9697"/>
        <dbReference type="ChEBI" id="CHEBI:30616"/>
        <dbReference type="ChEBI" id="CHEBI:32551"/>
        <dbReference type="ChEBI" id="CHEBI:33019"/>
        <dbReference type="ChEBI" id="CHEBI:78442"/>
        <dbReference type="ChEBI" id="CHEBI:78529"/>
        <dbReference type="ChEBI" id="CHEBI:456215"/>
        <dbReference type="EC" id="6.1.1.6"/>
    </reaction>
</comment>
<feature type="binding site" evidence="8">
    <location>
        <position position="420"/>
    </location>
    <ligand>
        <name>Mg(2+)</name>
        <dbReference type="ChEBI" id="CHEBI:18420"/>
        <label>2</label>
    </ligand>
</feature>
<dbReference type="PANTHER" id="PTHR42918:SF15">
    <property type="entry name" value="LYSINE--TRNA LIGASE, CHLOROPLASTIC_MITOCHONDRIAL"/>
    <property type="match status" value="1"/>
</dbReference>
<gene>
    <name evidence="8 11" type="primary">lysS</name>
    <name evidence="11" type="ORF">ACFOND_10575</name>
</gene>
<dbReference type="RefSeq" id="WP_215999282.1">
    <property type="nucleotide sequence ID" value="NZ_JAUFQI010000001.1"/>
</dbReference>
<dbReference type="HAMAP" id="MF_00252">
    <property type="entry name" value="Lys_tRNA_synth_class2"/>
    <property type="match status" value="1"/>
</dbReference>
<protein>
    <recommendedName>
        <fullName evidence="8">Lysine--tRNA ligase</fullName>
        <ecNumber evidence="8">6.1.1.6</ecNumber>
    </recommendedName>
    <alternativeName>
        <fullName evidence="8">Lysyl-tRNA synthetase</fullName>
        <shortName evidence="8">LysRS</shortName>
    </alternativeName>
</protein>
<feature type="domain" description="Aminoacyl-transfer RNA synthetases class-II family profile" evidence="10">
    <location>
        <begin position="182"/>
        <end position="501"/>
    </location>
</feature>
<evidence type="ECO:0000256" key="2">
    <source>
        <dbReference type="ARBA" id="ARBA00022490"/>
    </source>
</evidence>
<dbReference type="CDD" id="cd00775">
    <property type="entry name" value="LysRS_core"/>
    <property type="match status" value="1"/>
</dbReference>
<dbReference type="CDD" id="cd04322">
    <property type="entry name" value="LysRS_N"/>
    <property type="match status" value="1"/>
</dbReference>
<keyword evidence="8" id="KW-0648">Protein biosynthesis</keyword>
<evidence type="ECO:0000256" key="7">
    <source>
        <dbReference type="ARBA" id="ARBA00048573"/>
    </source>
</evidence>
<accession>A0ABV7WSC7</accession>
<evidence type="ECO:0000256" key="5">
    <source>
        <dbReference type="ARBA" id="ARBA00022741"/>
    </source>
</evidence>
<dbReference type="InterPro" id="IPR006195">
    <property type="entry name" value="aa-tRNA-synth_II"/>
</dbReference>
<evidence type="ECO:0000256" key="9">
    <source>
        <dbReference type="RuleBase" id="RU000336"/>
    </source>
</evidence>
<evidence type="ECO:0000256" key="6">
    <source>
        <dbReference type="ARBA" id="ARBA00022840"/>
    </source>
</evidence>
<evidence type="ECO:0000256" key="3">
    <source>
        <dbReference type="ARBA" id="ARBA00022598"/>
    </source>
</evidence>
<dbReference type="PROSITE" id="PS50862">
    <property type="entry name" value="AA_TRNA_LIGASE_II"/>
    <property type="match status" value="1"/>
</dbReference>
<dbReference type="InterPro" id="IPR004364">
    <property type="entry name" value="Aa-tRNA-synt_II"/>
</dbReference>
<dbReference type="InterPro" id="IPR002313">
    <property type="entry name" value="Lys-tRNA-ligase_II"/>
</dbReference>
<dbReference type="InterPro" id="IPR044136">
    <property type="entry name" value="Lys-tRNA-ligase_II_N"/>
</dbReference>
<sequence length="504" mass="57408">MSDNPVDNNLPNASEDNHIITERKQKLAELQEKRGIAFPNDFRVEHKAGDLQAAYGELEKEEIESKELNIAIAGRVMRRGGPFVGIRDVTGSIQFYLGKPLQKESDDWKLLDIGDVVGVKGKLCKSGKGELYVNVESLDDVRILTKSLRPLPDKFHGLADQEAKYRQRYVDLIVSQETRNVFEVRSKVISGIRNYLTERSFMEVETPMLQVIPGGATARPFITHHNAMDRDLYLRIAPELYLKRLVVGGFERVFEINRSYRNEGVSTRHNPEFTMLEWYQAYANYHDLMDTTEEMLREVATNVLGTTEIHYQGRDYDFAKPFERLSMFDSILKYNSDLTADNINTLEAATATAQKLGIHVKDSWGLGKVQTEIFEETVEEKLFDPVFITDYPAEISPLARRNDENPEITDRFEFFLGGREIANGFSELNDPIDQAERFQAQVAEKESGDDEAMFYDADYINALEYGMPPTAGEGIGIDRLVMFLTDSPSIKDVILFPHMKPKAD</sequence>
<comment type="cofactor">
    <cofactor evidence="8 9">
        <name>Mg(2+)</name>
        <dbReference type="ChEBI" id="CHEBI:18420"/>
    </cofactor>
    <text evidence="8 9">Binds 3 Mg(2+) ions per subunit.</text>
</comment>
<dbReference type="InterPro" id="IPR018149">
    <property type="entry name" value="Lys-tRNA-synth_II_C"/>
</dbReference>
<evidence type="ECO:0000313" key="12">
    <source>
        <dbReference type="Proteomes" id="UP001595710"/>
    </source>
</evidence>
<dbReference type="Proteomes" id="UP001595710">
    <property type="component" value="Unassembled WGS sequence"/>
</dbReference>
<name>A0ABV7WSC7_9GAMM</name>
<dbReference type="EMBL" id="JBHRYN010000012">
    <property type="protein sequence ID" value="MFC3702087.1"/>
    <property type="molecule type" value="Genomic_DNA"/>
</dbReference>
<comment type="subunit">
    <text evidence="8">Homodimer.</text>
</comment>
<comment type="subcellular location">
    <subcellularLocation>
        <location evidence="8">Cytoplasm</location>
    </subcellularLocation>
</comment>
<evidence type="ECO:0000313" key="11">
    <source>
        <dbReference type="EMBL" id="MFC3702087.1"/>
    </source>
</evidence>
<keyword evidence="12" id="KW-1185">Reference proteome</keyword>
<keyword evidence="4 8" id="KW-0479">Metal-binding</keyword>
<keyword evidence="2 8" id="KW-0963">Cytoplasm</keyword>
<comment type="similarity">
    <text evidence="1 8">Belongs to the class-II aminoacyl-tRNA synthetase family.</text>
</comment>
<keyword evidence="8" id="KW-0030">Aminoacyl-tRNA synthetase</keyword>
<dbReference type="PANTHER" id="PTHR42918">
    <property type="entry name" value="LYSYL-TRNA SYNTHETASE"/>
    <property type="match status" value="1"/>
</dbReference>
<dbReference type="Pfam" id="PF00152">
    <property type="entry name" value="tRNA-synt_2"/>
    <property type="match status" value="1"/>
</dbReference>
<feature type="binding site" evidence="8">
    <location>
        <position position="420"/>
    </location>
    <ligand>
        <name>Mg(2+)</name>
        <dbReference type="ChEBI" id="CHEBI:18420"/>
        <label>1</label>
    </ligand>
</feature>
<organism evidence="11 12">
    <name type="scientific">Reinekea marina</name>
    <dbReference type="NCBI Taxonomy" id="1310421"/>
    <lineage>
        <taxon>Bacteria</taxon>
        <taxon>Pseudomonadati</taxon>
        <taxon>Pseudomonadota</taxon>
        <taxon>Gammaproteobacteria</taxon>
        <taxon>Oceanospirillales</taxon>
        <taxon>Saccharospirillaceae</taxon>
        <taxon>Reinekea</taxon>
    </lineage>
</organism>
<reference evidence="12" key="1">
    <citation type="journal article" date="2019" name="Int. J. Syst. Evol. Microbiol.">
        <title>The Global Catalogue of Microorganisms (GCM) 10K type strain sequencing project: providing services to taxonomists for standard genome sequencing and annotation.</title>
        <authorList>
            <consortium name="The Broad Institute Genomics Platform"/>
            <consortium name="The Broad Institute Genome Sequencing Center for Infectious Disease"/>
            <person name="Wu L."/>
            <person name="Ma J."/>
        </authorList>
    </citation>
    <scope>NUCLEOTIDE SEQUENCE [LARGE SCALE GENOMIC DNA]</scope>
    <source>
        <strain evidence="12">CECT 8288</strain>
    </source>
</reference>
<keyword evidence="6 8" id="KW-0067">ATP-binding</keyword>
<evidence type="ECO:0000256" key="4">
    <source>
        <dbReference type="ARBA" id="ARBA00022723"/>
    </source>
</evidence>
<dbReference type="NCBIfam" id="TIGR00499">
    <property type="entry name" value="lysS_bact"/>
    <property type="match status" value="1"/>
</dbReference>
<keyword evidence="3 8" id="KW-0436">Ligase</keyword>
<dbReference type="InterPro" id="IPR004365">
    <property type="entry name" value="NA-bd_OB_tRNA"/>
</dbReference>
<evidence type="ECO:0000256" key="8">
    <source>
        <dbReference type="HAMAP-Rule" id="MF_00252"/>
    </source>
</evidence>
<dbReference type="EC" id="6.1.1.6" evidence="8"/>
<proteinExistence type="inferred from homology"/>
<keyword evidence="5 8" id="KW-0547">Nucleotide-binding</keyword>
<evidence type="ECO:0000259" key="10">
    <source>
        <dbReference type="PROSITE" id="PS50862"/>
    </source>
</evidence>
<dbReference type="GO" id="GO:0004824">
    <property type="term" value="F:lysine-tRNA ligase activity"/>
    <property type="evidence" value="ECO:0007669"/>
    <property type="project" value="UniProtKB-EC"/>
</dbReference>
<dbReference type="Pfam" id="PF01336">
    <property type="entry name" value="tRNA_anti-codon"/>
    <property type="match status" value="1"/>
</dbReference>
<evidence type="ECO:0000256" key="1">
    <source>
        <dbReference type="ARBA" id="ARBA00008226"/>
    </source>
</evidence>
<dbReference type="NCBIfam" id="NF001756">
    <property type="entry name" value="PRK00484.1"/>
    <property type="match status" value="1"/>
</dbReference>